<dbReference type="InterPro" id="IPR036305">
    <property type="entry name" value="RGS_sf"/>
</dbReference>
<proteinExistence type="predicted"/>
<dbReference type="CDD" id="cd07440">
    <property type="entry name" value="RGS"/>
    <property type="match status" value="1"/>
</dbReference>
<name>A0A1Y1Y0M0_9FUNG</name>
<organism evidence="2 3">
    <name type="scientific">Basidiobolus meristosporus CBS 931.73</name>
    <dbReference type="NCBI Taxonomy" id="1314790"/>
    <lineage>
        <taxon>Eukaryota</taxon>
        <taxon>Fungi</taxon>
        <taxon>Fungi incertae sedis</taxon>
        <taxon>Zoopagomycota</taxon>
        <taxon>Entomophthoromycotina</taxon>
        <taxon>Basidiobolomycetes</taxon>
        <taxon>Basidiobolales</taxon>
        <taxon>Basidiobolaceae</taxon>
        <taxon>Basidiobolus</taxon>
    </lineage>
</organism>
<comment type="caution">
    <text evidence="2">The sequence shown here is derived from an EMBL/GenBank/DDBJ whole genome shotgun (WGS) entry which is preliminary data.</text>
</comment>
<keyword evidence="3" id="KW-1185">Reference proteome</keyword>
<dbReference type="Pfam" id="PF00615">
    <property type="entry name" value="RGS"/>
    <property type="match status" value="1"/>
</dbReference>
<evidence type="ECO:0000313" key="3">
    <source>
        <dbReference type="Proteomes" id="UP000193498"/>
    </source>
</evidence>
<dbReference type="PANTHER" id="PTHR10845">
    <property type="entry name" value="REGULATOR OF G PROTEIN SIGNALING"/>
    <property type="match status" value="1"/>
</dbReference>
<sequence>MLFELFKDFAVQEFSVENPLFFERCQRAKLLTIRHLREEVLAIYETFIVPGAALQVNVGDSVVKQITLRILDEQIDRTIFDEAIVEVTEIMMRHSFPRFLRSRKRQSSKFTRLF</sequence>
<dbReference type="Gene3D" id="1.10.167.10">
    <property type="entry name" value="Regulator of G-protein Signalling 4, domain 2"/>
    <property type="match status" value="1"/>
</dbReference>
<dbReference type="EMBL" id="MCFE01000321">
    <property type="protein sequence ID" value="ORX91445.1"/>
    <property type="molecule type" value="Genomic_DNA"/>
</dbReference>
<dbReference type="STRING" id="1314790.A0A1Y1Y0M0"/>
<dbReference type="PANTHER" id="PTHR10845:SF192">
    <property type="entry name" value="DOUBLE HIT, ISOFORM B"/>
    <property type="match status" value="1"/>
</dbReference>
<dbReference type="PROSITE" id="PS50132">
    <property type="entry name" value="RGS"/>
    <property type="match status" value="1"/>
</dbReference>
<accession>A0A1Y1Y0M0</accession>
<dbReference type="SUPFAM" id="SSF48097">
    <property type="entry name" value="Regulator of G-protein signaling, RGS"/>
    <property type="match status" value="1"/>
</dbReference>
<reference evidence="2 3" key="1">
    <citation type="submission" date="2016-07" db="EMBL/GenBank/DDBJ databases">
        <title>Pervasive Adenine N6-methylation of Active Genes in Fungi.</title>
        <authorList>
            <consortium name="DOE Joint Genome Institute"/>
            <person name="Mondo S.J."/>
            <person name="Dannebaum R.O."/>
            <person name="Kuo R.C."/>
            <person name="Labutti K."/>
            <person name="Haridas S."/>
            <person name="Kuo A."/>
            <person name="Salamov A."/>
            <person name="Ahrendt S.R."/>
            <person name="Lipzen A."/>
            <person name="Sullivan W."/>
            <person name="Andreopoulos W.B."/>
            <person name="Clum A."/>
            <person name="Lindquist E."/>
            <person name="Daum C."/>
            <person name="Ramamoorthy G.K."/>
            <person name="Gryganskyi A."/>
            <person name="Culley D."/>
            <person name="Magnuson J.K."/>
            <person name="James T.Y."/>
            <person name="O'Malley M.A."/>
            <person name="Stajich J.E."/>
            <person name="Spatafora J.W."/>
            <person name="Visel A."/>
            <person name="Grigoriev I.V."/>
        </authorList>
    </citation>
    <scope>NUCLEOTIDE SEQUENCE [LARGE SCALE GENOMIC DNA]</scope>
    <source>
        <strain evidence="2 3">CBS 931.73</strain>
    </source>
</reference>
<dbReference type="PRINTS" id="PR01301">
    <property type="entry name" value="RGSPROTEIN"/>
</dbReference>
<gene>
    <name evidence="2" type="ORF">K493DRAFT_355587</name>
</gene>
<dbReference type="AlphaFoldDB" id="A0A1Y1Y0M0"/>
<feature type="domain" description="RGS" evidence="1">
    <location>
        <begin position="1"/>
        <end position="102"/>
    </location>
</feature>
<dbReference type="InterPro" id="IPR044926">
    <property type="entry name" value="RGS_subdomain_2"/>
</dbReference>
<dbReference type="OrthoDB" id="5591692at2759"/>
<protein>
    <submittedName>
        <fullName evidence="2">Regulator of G protein signaling superfamily</fullName>
    </submittedName>
</protein>
<dbReference type="InParanoid" id="A0A1Y1Y0M0"/>
<dbReference type="Proteomes" id="UP000193498">
    <property type="component" value="Unassembled WGS sequence"/>
</dbReference>
<evidence type="ECO:0000313" key="2">
    <source>
        <dbReference type="EMBL" id="ORX91445.1"/>
    </source>
</evidence>
<dbReference type="SMART" id="SM00315">
    <property type="entry name" value="RGS"/>
    <property type="match status" value="1"/>
</dbReference>
<evidence type="ECO:0000259" key="1">
    <source>
        <dbReference type="PROSITE" id="PS50132"/>
    </source>
</evidence>
<dbReference type="InterPro" id="IPR016137">
    <property type="entry name" value="RGS"/>
</dbReference>